<dbReference type="GO" id="GO:0016740">
    <property type="term" value="F:transferase activity"/>
    <property type="evidence" value="ECO:0007669"/>
    <property type="project" value="UniProtKB-KW"/>
</dbReference>
<comment type="caution">
    <text evidence="2">The sequence shown here is derived from an EMBL/GenBank/DDBJ whole genome shotgun (WGS) entry which is preliminary data.</text>
</comment>
<dbReference type="AlphaFoldDB" id="A0A544T4A9"/>
<dbReference type="SUPFAM" id="SSF81593">
    <property type="entry name" value="Nucleotidyltransferase substrate binding subunit/domain"/>
    <property type="match status" value="1"/>
</dbReference>
<keyword evidence="3" id="KW-1185">Reference proteome</keyword>
<dbReference type="OrthoDB" id="9810452at2"/>
<name>A0A544T4A9_9BACI</name>
<gene>
    <name evidence="2" type="ORF">FG383_13575</name>
</gene>
<protein>
    <submittedName>
        <fullName evidence="2">Nucleotidyltransferase</fullName>
    </submittedName>
</protein>
<organism evidence="2 3">
    <name type="scientific">Psychrobacillus soli</name>
    <dbReference type="NCBI Taxonomy" id="1543965"/>
    <lineage>
        <taxon>Bacteria</taxon>
        <taxon>Bacillati</taxon>
        <taxon>Bacillota</taxon>
        <taxon>Bacilli</taxon>
        <taxon>Bacillales</taxon>
        <taxon>Bacillaceae</taxon>
        <taxon>Psychrobacillus</taxon>
    </lineage>
</organism>
<keyword evidence="1" id="KW-0175">Coiled coil</keyword>
<dbReference type="EMBL" id="VDGG01000028">
    <property type="protein sequence ID" value="TQR12300.1"/>
    <property type="molecule type" value="Genomic_DNA"/>
</dbReference>
<evidence type="ECO:0000313" key="3">
    <source>
        <dbReference type="Proteomes" id="UP000318937"/>
    </source>
</evidence>
<keyword evidence="2" id="KW-0808">Transferase</keyword>
<dbReference type="InterPro" id="IPR010235">
    <property type="entry name" value="HepT"/>
</dbReference>
<dbReference type="Pfam" id="PF08780">
    <property type="entry name" value="NTase_sub_bind"/>
    <property type="match status" value="1"/>
</dbReference>
<reference evidence="2 3" key="1">
    <citation type="submission" date="2019-05" db="EMBL/GenBank/DDBJ databases">
        <title>Psychrobacillus vulpis sp. nov., a new species isolated from feces of a red fox that inhabits in The Tablas de Daimiel Natural Park, Albacete, Spain.</title>
        <authorList>
            <person name="Rodriguez M."/>
            <person name="Reina J.C."/>
            <person name="Bejar V."/>
            <person name="Llamas I."/>
        </authorList>
    </citation>
    <scope>NUCLEOTIDE SEQUENCE [LARGE SCALE GENOMIC DNA]</scope>
    <source>
        <strain evidence="2 3">NHI-2</strain>
    </source>
</reference>
<accession>A0A544T4A9</accession>
<dbReference type="RefSeq" id="WP_142607933.1">
    <property type="nucleotide sequence ID" value="NZ_VDGG01000028.1"/>
</dbReference>
<evidence type="ECO:0000313" key="2">
    <source>
        <dbReference type="EMBL" id="TQR12300.1"/>
    </source>
</evidence>
<sequence length="139" mass="16774">MEEANRKLIQSFTNLKKALDRLEEALNENQENSLIVDGTIQRFEFTIEVYWKMLKRLLLSEGIEAKTPRETLKEAYQVGWLQDEQAWLQMLKDRNETSNAYDEEMARKILENIVRYFPTMKTTFHNLERQYMKEFDKNE</sequence>
<proteinExistence type="predicted"/>
<feature type="coiled-coil region" evidence="1">
    <location>
        <begin position="5"/>
        <end position="32"/>
    </location>
</feature>
<dbReference type="Proteomes" id="UP000318937">
    <property type="component" value="Unassembled WGS sequence"/>
</dbReference>
<dbReference type="Gene3D" id="1.20.120.330">
    <property type="entry name" value="Nucleotidyltransferases domain 2"/>
    <property type="match status" value="1"/>
</dbReference>
<dbReference type="NCBIfam" id="TIGR01987">
    <property type="entry name" value="HI0074"/>
    <property type="match status" value="1"/>
</dbReference>
<evidence type="ECO:0000256" key="1">
    <source>
        <dbReference type="SAM" id="Coils"/>
    </source>
</evidence>